<feature type="compositionally biased region" description="Basic and acidic residues" evidence="6">
    <location>
        <begin position="763"/>
        <end position="773"/>
    </location>
</feature>
<dbReference type="EMBL" id="CAUJNA010003629">
    <property type="protein sequence ID" value="CAJ1406437.1"/>
    <property type="molecule type" value="Genomic_DNA"/>
</dbReference>
<dbReference type="SMART" id="SM00119">
    <property type="entry name" value="HECTc"/>
    <property type="match status" value="1"/>
</dbReference>
<evidence type="ECO:0000313" key="9">
    <source>
        <dbReference type="Proteomes" id="UP001178507"/>
    </source>
</evidence>
<evidence type="ECO:0000256" key="2">
    <source>
        <dbReference type="ARBA" id="ARBA00012485"/>
    </source>
</evidence>
<feature type="active site" description="Glycyl thioester intermediate" evidence="5">
    <location>
        <position position="646"/>
    </location>
</feature>
<keyword evidence="3" id="KW-0808">Transferase</keyword>
<feature type="region of interest" description="Disordered" evidence="6">
    <location>
        <begin position="703"/>
        <end position="848"/>
    </location>
</feature>
<feature type="compositionally biased region" description="Acidic residues" evidence="6">
    <location>
        <begin position="837"/>
        <end position="848"/>
    </location>
</feature>
<feature type="compositionally biased region" description="Basic and acidic residues" evidence="6">
    <location>
        <begin position="818"/>
        <end position="834"/>
    </location>
</feature>
<feature type="domain" description="HECT" evidence="7">
    <location>
        <begin position="390"/>
        <end position="655"/>
    </location>
</feature>
<accession>A0AA36JIX6</accession>
<protein>
    <recommendedName>
        <fullName evidence="2">HECT-type E3 ubiquitin transferase</fullName>
        <ecNumber evidence="2">2.3.2.26</ecNumber>
    </recommendedName>
</protein>
<comment type="catalytic activity">
    <reaction evidence="1">
        <text>S-ubiquitinyl-[E2 ubiquitin-conjugating enzyme]-L-cysteine + [acceptor protein]-L-lysine = [E2 ubiquitin-conjugating enzyme]-L-cysteine + N(6)-ubiquitinyl-[acceptor protein]-L-lysine.</text>
        <dbReference type="EC" id="2.3.2.26"/>
    </reaction>
</comment>
<dbReference type="SUPFAM" id="SSF56204">
    <property type="entry name" value="Hect, E3 ligase catalytic domain"/>
    <property type="match status" value="1"/>
</dbReference>
<dbReference type="Gene3D" id="3.90.1750.10">
    <property type="entry name" value="Hect, E3 ligase catalytic domains"/>
    <property type="match status" value="1"/>
</dbReference>
<dbReference type="EC" id="2.3.2.26" evidence="2"/>
<dbReference type="AlphaFoldDB" id="A0AA36JIX6"/>
<dbReference type="InterPro" id="IPR035983">
    <property type="entry name" value="Hect_E3_ubiquitin_ligase"/>
</dbReference>
<dbReference type="InterPro" id="IPR044611">
    <property type="entry name" value="E3A/B/C-like"/>
</dbReference>
<dbReference type="GO" id="GO:0000209">
    <property type="term" value="P:protein polyubiquitination"/>
    <property type="evidence" value="ECO:0007669"/>
    <property type="project" value="InterPro"/>
</dbReference>
<feature type="compositionally biased region" description="Basic and acidic residues" evidence="6">
    <location>
        <begin position="742"/>
        <end position="751"/>
    </location>
</feature>
<evidence type="ECO:0000313" key="8">
    <source>
        <dbReference type="EMBL" id="CAJ1406437.1"/>
    </source>
</evidence>
<evidence type="ECO:0000256" key="6">
    <source>
        <dbReference type="SAM" id="MobiDB-lite"/>
    </source>
</evidence>
<evidence type="ECO:0000256" key="4">
    <source>
        <dbReference type="ARBA" id="ARBA00022786"/>
    </source>
</evidence>
<evidence type="ECO:0000256" key="3">
    <source>
        <dbReference type="ARBA" id="ARBA00022679"/>
    </source>
</evidence>
<reference evidence="8" key="1">
    <citation type="submission" date="2023-08" db="EMBL/GenBank/DDBJ databases">
        <authorList>
            <person name="Chen Y."/>
            <person name="Shah S."/>
            <person name="Dougan E. K."/>
            <person name="Thang M."/>
            <person name="Chan C."/>
        </authorList>
    </citation>
    <scope>NUCLEOTIDE SEQUENCE</scope>
</reference>
<evidence type="ECO:0000256" key="1">
    <source>
        <dbReference type="ARBA" id="ARBA00000885"/>
    </source>
</evidence>
<evidence type="ECO:0000256" key="5">
    <source>
        <dbReference type="PROSITE-ProRule" id="PRU00104"/>
    </source>
</evidence>
<dbReference type="PROSITE" id="PS50237">
    <property type="entry name" value="HECT"/>
    <property type="match status" value="1"/>
</dbReference>
<comment type="caution">
    <text evidence="8">The sequence shown here is derived from an EMBL/GenBank/DDBJ whole genome shotgun (WGS) entry which is preliminary data.</text>
</comment>
<dbReference type="PANTHER" id="PTHR45700">
    <property type="entry name" value="UBIQUITIN-PROTEIN LIGASE E3C"/>
    <property type="match status" value="1"/>
</dbReference>
<keyword evidence="4 5" id="KW-0833">Ubl conjugation pathway</keyword>
<evidence type="ECO:0000259" key="7">
    <source>
        <dbReference type="PROSITE" id="PS50237"/>
    </source>
</evidence>
<keyword evidence="9" id="KW-1185">Reference proteome</keyword>
<name>A0AA36JIX6_9DINO</name>
<proteinExistence type="predicted"/>
<dbReference type="Pfam" id="PF00632">
    <property type="entry name" value="HECT"/>
    <property type="match status" value="1"/>
</dbReference>
<dbReference type="PANTHER" id="PTHR45700:SF8">
    <property type="entry name" value="HECT-TYPE E3 UBIQUITIN TRANSFERASE"/>
    <property type="match status" value="1"/>
</dbReference>
<feature type="compositionally biased region" description="Low complexity" evidence="6">
    <location>
        <begin position="780"/>
        <end position="792"/>
    </location>
</feature>
<dbReference type="Proteomes" id="UP001178507">
    <property type="component" value="Unassembled WGS sequence"/>
</dbReference>
<organism evidence="8 9">
    <name type="scientific">Effrenium voratum</name>
    <dbReference type="NCBI Taxonomy" id="2562239"/>
    <lineage>
        <taxon>Eukaryota</taxon>
        <taxon>Sar</taxon>
        <taxon>Alveolata</taxon>
        <taxon>Dinophyceae</taxon>
        <taxon>Suessiales</taxon>
        <taxon>Symbiodiniaceae</taxon>
        <taxon>Effrenium</taxon>
    </lineage>
</organism>
<dbReference type="InterPro" id="IPR000569">
    <property type="entry name" value="HECT_dom"/>
</dbReference>
<gene>
    <name evidence="8" type="ORF">EVOR1521_LOCUS28401</name>
</gene>
<feature type="compositionally biased region" description="Pro residues" evidence="6">
    <location>
        <begin position="714"/>
        <end position="728"/>
    </location>
</feature>
<sequence>MGSGCFKASAYEPLVALDEQPPGPPELQLRLSPVLRASTRPGKCSVQELDVVLQCLEGPEGQAEYLVHWAARQTPKARSGLVALLQRALGRVFRPCALAAAEALKGKEEGAEGVELGKLAALCEDALRLGQALRSSTACACKVLSAVAHMPGAGPPSEYVVQDLDSIVLLFQRAFIGQRANAAKQLHQLRELEAETGLPPVQEHLALLGGQAKGLLLGMLLVPEDKPPCTVVLAREGGLADVAGQLPESHTSILLPYFEDATGTKTVQGRRVEGGEGHGLRKEFFTAMSADAQRRWGRLSVASDAFLAPGLVVCTGNRIKLQALEAPVSELHQLLMAASNGDRLKLIFGTGQECERIVTGSMPMPGGGSSVTVDKAFEENWAELTLQRCEVQKPALPLFEFHRGTGQQWFSSHGNSLHDDLRGESLAVRYRTFGKLLALAVANHCKLAFALPLLFFQFLLQRDRTAKLDDLKGFDNALHASLRKVLKMKPAQFKQIKELEGRSDLTREDYVAEQVKAILCPEGLDEVRRGFWSVVRPEVLQDITPPELRQIVCPTVPVREDMSVRQIFRVVFEDDVSDSQPLVEALYAVLDGLSKTDKKKFLMFVTGIEVPPEPGTEQLTVQMPFSAFSKDEHVEMLGKLPQAHTCTNTLELPNYYESLQESGRYEPQEGKASRALMTELKSMLKERLCTAINETDSYELDATGAGERCSTPLVVPPPPGPWAGPRPVTPSFSKPQPPALELSKDTSRETDSSTSPSTMTRLRVKDSLERGSSDTDSGNQQLSSRSMQSLRSDMVQAEPSSTRRMDVDSLLASLEEETVSRHSPSPERPKRMQDVDSLLEDLDAALMT</sequence>
<dbReference type="Gene3D" id="3.30.2410.10">
    <property type="entry name" value="Hect, E3 ligase catalytic domain"/>
    <property type="match status" value="1"/>
</dbReference>
<dbReference type="GO" id="GO:0061630">
    <property type="term" value="F:ubiquitin protein ligase activity"/>
    <property type="evidence" value="ECO:0007669"/>
    <property type="project" value="UniProtKB-EC"/>
</dbReference>